<dbReference type="GO" id="GO:0046047">
    <property type="term" value="P:TTP catabolic process"/>
    <property type="evidence" value="ECO:0007669"/>
    <property type="project" value="TreeGrafter"/>
</dbReference>
<sequence>MARLVGVVAALREHCPWTGALTHDSLTTYLLEESYELIEAIETGHSDQISGELGDILLQVVLHARLAQESGQFDVADVARGLSDKMIRRSPHVFHPDGTLQSSFPATIEEIEASWERVKAEERAAEELAIPVVGIAQPDSPFAGIPRSLPALAMAQKSLERAARAGLGAVPPAVHLAEHVETEDELGKVLFGVVQAAQERGLDAERALRLAVLSFQAEN</sequence>
<feature type="domain" description="NTP pyrophosphohydrolase MazG-like" evidence="1">
    <location>
        <begin position="22"/>
        <end position="94"/>
    </location>
</feature>
<dbReference type="AlphaFoldDB" id="A0A2S3ZZY9"/>
<dbReference type="CDD" id="cd11528">
    <property type="entry name" value="NTP-PPase_MazG_Nterm"/>
    <property type="match status" value="1"/>
</dbReference>
<dbReference type="OrthoDB" id="9808939at2"/>
<dbReference type="GO" id="GO:0046061">
    <property type="term" value="P:dATP catabolic process"/>
    <property type="evidence" value="ECO:0007669"/>
    <property type="project" value="TreeGrafter"/>
</dbReference>
<reference evidence="2 3" key="1">
    <citation type="submission" date="2018-01" db="EMBL/GenBank/DDBJ databases">
        <title>Arthrobacter sp. nov., from glaciers in China.</title>
        <authorList>
            <person name="Liu Q."/>
            <person name="Xin Y.-H."/>
        </authorList>
    </citation>
    <scope>NUCLEOTIDE SEQUENCE [LARGE SCALE GENOMIC DNA]</scope>
    <source>
        <strain evidence="2 3">HLT2-12-2</strain>
    </source>
</reference>
<organism evidence="2 3">
    <name type="scientific">Arthrobacter glacialis</name>
    <dbReference type="NCBI Taxonomy" id="1664"/>
    <lineage>
        <taxon>Bacteria</taxon>
        <taxon>Bacillati</taxon>
        <taxon>Actinomycetota</taxon>
        <taxon>Actinomycetes</taxon>
        <taxon>Micrococcales</taxon>
        <taxon>Micrococcaceae</taxon>
        <taxon>Arthrobacter</taxon>
    </lineage>
</organism>
<name>A0A2S3ZZY9_ARTGL</name>
<dbReference type="GO" id="GO:0047429">
    <property type="term" value="F:nucleoside triphosphate diphosphatase activity"/>
    <property type="evidence" value="ECO:0007669"/>
    <property type="project" value="TreeGrafter"/>
</dbReference>
<dbReference type="Pfam" id="PF03819">
    <property type="entry name" value="MazG"/>
    <property type="match status" value="1"/>
</dbReference>
<proteinExistence type="predicted"/>
<dbReference type="InterPro" id="IPR004518">
    <property type="entry name" value="MazG-like_dom"/>
</dbReference>
<dbReference type="SUPFAM" id="SSF101386">
    <property type="entry name" value="all-alpha NTP pyrophosphatases"/>
    <property type="match status" value="1"/>
</dbReference>
<evidence type="ECO:0000313" key="2">
    <source>
        <dbReference type="EMBL" id="POH74788.1"/>
    </source>
</evidence>
<dbReference type="EMBL" id="PPXC01000002">
    <property type="protein sequence ID" value="POH74788.1"/>
    <property type="molecule type" value="Genomic_DNA"/>
</dbReference>
<evidence type="ECO:0000259" key="1">
    <source>
        <dbReference type="Pfam" id="PF03819"/>
    </source>
</evidence>
<evidence type="ECO:0000313" key="3">
    <source>
        <dbReference type="Proteomes" id="UP000237061"/>
    </source>
</evidence>
<keyword evidence="3" id="KW-1185">Reference proteome</keyword>
<dbReference type="PANTHER" id="PTHR30522">
    <property type="entry name" value="NUCLEOSIDE TRIPHOSPHATE PYROPHOSPHOHYDROLASE"/>
    <property type="match status" value="1"/>
</dbReference>
<dbReference type="Proteomes" id="UP000237061">
    <property type="component" value="Unassembled WGS sequence"/>
</dbReference>
<dbReference type="InterPro" id="IPR048015">
    <property type="entry name" value="NTP-PPase_MazG-like_N"/>
</dbReference>
<dbReference type="InterPro" id="IPR011551">
    <property type="entry name" value="NTP_PyrPHydrolase_MazG"/>
</dbReference>
<dbReference type="SMR" id="A0A2S3ZZY9"/>
<dbReference type="GO" id="GO:0006203">
    <property type="term" value="P:dGTP catabolic process"/>
    <property type="evidence" value="ECO:0007669"/>
    <property type="project" value="TreeGrafter"/>
</dbReference>
<dbReference type="Gene3D" id="1.10.287.1080">
    <property type="entry name" value="MazG-like"/>
    <property type="match status" value="2"/>
</dbReference>
<dbReference type="GO" id="GO:0046052">
    <property type="term" value="P:UTP catabolic process"/>
    <property type="evidence" value="ECO:0007669"/>
    <property type="project" value="TreeGrafter"/>
</dbReference>
<accession>A0A2S3ZZY9</accession>
<comment type="caution">
    <text evidence="2">The sequence shown here is derived from an EMBL/GenBank/DDBJ whole genome shotgun (WGS) entry which is preliminary data.</text>
</comment>
<keyword evidence="2" id="KW-0378">Hydrolase</keyword>
<dbReference type="GO" id="GO:0046076">
    <property type="term" value="P:dTTP catabolic process"/>
    <property type="evidence" value="ECO:0007669"/>
    <property type="project" value="TreeGrafter"/>
</dbReference>
<dbReference type="PANTHER" id="PTHR30522:SF0">
    <property type="entry name" value="NUCLEOSIDE TRIPHOSPHATE PYROPHOSPHOHYDROLASE"/>
    <property type="match status" value="1"/>
</dbReference>
<gene>
    <name evidence="2" type="ORF">CVS27_02670</name>
</gene>
<dbReference type="GO" id="GO:0046081">
    <property type="term" value="P:dUTP catabolic process"/>
    <property type="evidence" value="ECO:0007669"/>
    <property type="project" value="TreeGrafter"/>
</dbReference>
<protein>
    <submittedName>
        <fullName evidence="2">Nucleotide pyrophosphohydrolase</fullName>
    </submittedName>
</protein>